<proteinExistence type="predicted"/>
<dbReference type="Proteomes" id="UP000322499">
    <property type="component" value="Unassembled WGS sequence"/>
</dbReference>
<evidence type="ECO:0000313" key="3">
    <source>
        <dbReference type="EMBL" id="TYP86880.1"/>
    </source>
</evidence>
<gene>
    <name evidence="3" type="ORF">BD833_108165</name>
</gene>
<evidence type="ECO:0000256" key="1">
    <source>
        <dbReference type="SAM" id="MobiDB-lite"/>
    </source>
</evidence>
<protein>
    <submittedName>
        <fullName evidence="3">Uncharacterized protein</fullName>
    </submittedName>
</protein>
<accession>A0A5S5CT01</accession>
<comment type="caution">
    <text evidence="3">The sequence shown here is derived from an EMBL/GenBank/DDBJ whole genome shotgun (WGS) entry which is preliminary data.</text>
</comment>
<keyword evidence="2" id="KW-1133">Transmembrane helix</keyword>
<keyword evidence="4" id="KW-1185">Reference proteome</keyword>
<reference evidence="3 4" key="1">
    <citation type="submission" date="2019-07" db="EMBL/GenBank/DDBJ databases">
        <title>Genomic Encyclopedia of Archaeal and Bacterial Type Strains, Phase II (KMG-II): from individual species to whole genera.</title>
        <authorList>
            <person name="Goeker M."/>
        </authorList>
    </citation>
    <scope>NUCLEOTIDE SEQUENCE [LARGE SCALE GENOMIC DNA]</scope>
    <source>
        <strain evidence="3 4">DSM 46842</strain>
    </source>
</reference>
<evidence type="ECO:0000256" key="2">
    <source>
        <dbReference type="SAM" id="Phobius"/>
    </source>
</evidence>
<dbReference type="EMBL" id="VNHW01000008">
    <property type="protein sequence ID" value="TYP86880.1"/>
    <property type="molecule type" value="Genomic_DNA"/>
</dbReference>
<feature type="transmembrane region" description="Helical" evidence="2">
    <location>
        <begin position="53"/>
        <end position="77"/>
    </location>
</feature>
<feature type="region of interest" description="Disordered" evidence="1">
    <location>
        <begin position="1"/>
        <end position="45"/>
    </location>
</feature>
<sequence>MRIHLDPRPGTVRQPVPRPRAAAEPAADAPPAPPDAPPAEQPTPAADARMRSWLIALGVFVTVAVAFTAMVVLTMLAGGDGYLR</sequence>
<evidence type="ECO:0000313" key="4">
    <source>
        <dbReference type="Proteomes" id="UP000322499"/>
    </source>
</evidence>
<name>A0A5S5CT01_9ACTN</name>
<dbReference type="RefSeq" id="WP_166533687.1">
    <property type="nucleotide sequence ID" value="NZ_VNHW01000008.1"/>
</dbReference>
<keyword evidence="2" id="KW-0812">Transmembrane</keyword>
<feature type="compositionally biased region" description="Pro residues" evidence="1">
    <location>
        <begin position="28"/>
        <end position="41"/>
    </location>
</feature>
<feature type="compositionally biased region" description="Low complexity" evidence="1">
    <location>
        <begin position="11"/>
        <end position="27"/>
    </location>
</feature>
<dbReference type="AlphaFoldDB" id="A0A5S5CT01"/>
<organism evidence="3 4">
    <name type="scientific">Blastococcus xanthinilyticus</name>
    <dbReference type="NCBI Taxonomy" id="1564164"/>
    <lineage>
        <taxon>Bacteria</taxon>
        <taxon>Bacillati</taxon>
        <taxon>Actinomycetota</taxon>
        <taxon>Actinomycetes</taxon>
        <taxon>Geodermatophilales</taxon>
        <taxon>Geodermatophilaceae</taxon>
        <taxon>Blastococcus</taxon>
    </lineage>
</organism>
<keyword evidence="2" id="KW-0472">Membrane</keyword>